<dbReference type="EMBL" id="QWKZ01000009">
    <property type="protein sequence ID" value="RIH88894.1"/>
    <property type="molecule type" value="Genomic_DNA"/>
</dbReference>
<evidence type="ECO:0000313" key="2">
    <source>
        <dbReference type="Proteomes" id="UP000265800"/>
    </source>
</evidence>
<sequence>MENEKLPPLLNLSQLREVLGPQLVGRDAAYRLMRKYGIRLGRGYVLPRTVLEALLSGGLGNRQESDAS</sequence>
<organism evidence="1 2">
    <name type="scientific">Meiothermus luteus</name>
    <dbReference type="NCBI Taxonomy" id="2026184"/>
    <lineage>
        <taxon>Bacteria</taxon>
        <taxon>Thermotogati</taxon>
        <taxon>Deinococcota</taxon>
        <taxon>Deinococci</taxon>
        <taxon>Thermales</taxon>
        <taxon>Thermaceae</taxon>
        <taxon>Meiothermus</taxon>
    </lineage>
</organism>
<reference evidence="1 2" key="1">
    <citation type="submission" date="2018-08" db="EMBL/GenBank/DDBJ databases">
        <title>Meiothermus luteus KCTC 52599 genome sequencing project.</title>
        <authorList>
            <person name="Da Costa M.S."/>
            <person name="Albuquerque L."/>
            <person name="Raposo P."/>
            <person name="Froufe H.J.C."/>
            <person name="Barroso C.S."/>
            <person name="Egas C."/>
        </authorList>
    </citation>
    <scope>NUCLEOTIDE SEQUENCE [LARGE SCALE GENOMIC DNA]</scope>
    <source>
        <strain evidence="1 2">KCTC 52599</strain>
    </source>
</reference>
<name>A0A399EWG7_9DEIN</name>
<dbReference type="Proteomes" id="UP000265800">
    <property type="component" value="Unassembled WGS sequence"/>
</dbReference>
<dbReference type="RefSeq" id="WP_119359194.1">
    <property type="nucleotide sequence ID" value="NZ_QWKZ01000009.1"/>
</dbReference>
<protein>
    <submittedName>
        <fullName evidence="1">Uncharacterized protein</fullName>
    </submittedName>
</protein>
<comment type="caution">
    <text evidence="1">The sequence shown here is derived from an EMBL/GenBank/DDBJ whole genome shotgun (WGS) entry which is preliminary data.</text>
</comment>
<evidence type="ECO:0000313" key="1">
    <source>
        <dbReference type="EMBL" id="RIH88894.1"/>
    </source>
</evidence>
<proteinExistence type="predicted"/>
<accession>A0A399EWG7</accession>
<dbReference type="OrthoDB" id="33346at2"/>
<dbReference type="AlphaFoldDB" id="A0A399EWG7"/>
<keyword evidence="2" id="KW-1185">Reference proteome</keyword>
<gene>
    <name evidence="1" type="ORF">Mlute_00501</name>
</gene>